<dbReference type="AlphaFoldDB" id="A0A8R7TUR7"/>
<dbReference type="Gramene" id="TuG1812G0300001872.01.T01">
    <property type="protein sequence ID" value="TuG1812G0300001872.01.T01"/>
    <property type="gene ID" value="TuG1812G0300001872.01"/>
</dbReference>
<feature type="compositionally biased region" description="Low complexity" evidence="1">
    <location>
        <begin position="53"/>
        <end position="64"/>
    </location>
</feature>
<dbReference type="Proteomes" id="UP000015106">
    <property type="component" value="Chromosome 3"/>
</dbReference>
<organism evidence="2 3">
    <name type="scientific">Triticum urartu</name>
    <name type="common">Red wild einkorn</name>
    <name type="synonym">Crithodium urartu</name>
    <dbReference type="NCBI Taxonomy" id="4572"/>
    <lineage>
        <taxon>Eukaryota</taxon>
        <taxon>Viridiplantae</taxon>
        <taxon>Streptophyta</taxon>
        <taxon>Embryophyta</taxon>
        <taxon>Tracheophyta</taxon>
        <taxon>Spermatophyta</taxon>
        <taxon>Magnoliopsida</taxon>
        <taxon>Liliopsida</taxon>
        <taxon>Poales</taxon>
        <taxon>Poaceae</taxon>
        <taxon>BOP clade</taxon>
        <taxon>Pooideae</taxon>
        <taxon>Triticodae</taxon>
        <taxon>Triticeae</taxon>
        <taxon>Triticinae</taxon>
        <taxon>Triticum</taxon>
    </lineage>
</organism>
<protein>
    <submittedName>
        <fullName evidence="2">Uncharacterized protein</fullName>
    </submittedName>
</protein>
<dbReference type="KEGG" id="tua:125543451"/>
<reference evidence="2" key="3">
    <citation type="submission" date="2022-06" db="UniProtKB">
        <authorList>
            <consortium name="EnsemblPlants"/>
        </authorList>
    </citation>
    <scope>IDENTIFICATION</scope>
</reference>
<evidence type="ECO:0000256" key="1">
    <source>
        <dbReference type="SAM" id="MobiDB-lite"/>
    </source>
</evidence>
<feature type="compositionally biased region" description="Low complexity" evidence="1">
    <location>
        <begin position="73"/>
        <end position="90"/>
    </location>
</feature>
<dbReference type="OrthoDB" id="421474at2759"/>
<proteinExistence type="predicted"/>
<keyword evidence="3" id="KW-1185">Reference proteome</keyword>
<feature type="region of interest" description="Disordered" evidence="1">
    <location>
        <begin position="19"/>
        <end position="99"/>
    </location>
</feature>
<dbReference type="PANTHER" id="PTHR47721">
    <property type="entry name" value="OS01G0235100 PROTEIN"/>
    <property type="match status" value="1"/>
</dbReference>
<evidence type="ECO:0000313" key="3">
    <source>
        <dbReference type="Proteomes" id="UP000015106"/>
    </source>
</evidence>
<accession>A0A8R7TUR7</accession>
<reference evidence="3" key="1">
    <citation type="journal article" date="2013" name="Nature">
        <title>Draft genome of the wheat A-genome progenitor Triticum urartu.</title>
        <authorList>
            <person name="Ling H.Q."/>
            <person name="Zhao S."/>
            <person name="Liu D."/>
            <person name="Wang J."/>
            <person name="Sun H."/>
            <person name="Zhang C."/>
            <person name="Fan H."/>
            <person name="Li D."/>
            <person name="Dong L."/>
            <person name="Tao Y."/>
            <person name="Gao C."/>
            <person name="Wu H."/>
            <person name="Li Y."/>
            <person name="Cui Y."/>
            <person name="Guo X."/>
            <person name="Zheng S."/>
            <person name="Wang B."/>
            <person name="Yu K."/>
            <person name="Liang Q."/>
            <person name="Yang W."/>
            <person name="Lou X."/>
            <person name="Chen J."/>
            <person name="Feng M."/>
            <person name="Jian J."/>
            <person name="Zhang X."/>
            <person name="Luo G."/>
            <person name="Jiang Y."/>
            <person name="Liu J."/>
            <person name="Wang Z."/>
            <person name="Sha Y."/>
            <person name="Zhang B."/>
            <person name="Wu H."/>
            <person name="Tang D."/>
            <person name="Shen Q."/>
            <person name="Xue P."/>
            <person name="Zou S."/>
            <person name="Wang X."/>
            <person name="Liu X."/>
            <person name="Wang F."/>
            <person name="Yang Y."/>
            <person name="An X."/>
            <person name="Dong Z."/>
            <person name="Zhang K."/>
            <person name="Zhang X."/>
            <person name="Luo M.C."/>
            <person name="Dvorak J."/>
            <person name="Tong Y."/>
            <person name="Wang J."/>
            <person name="Yang H."/>
            <person name="Li Z."/>
            <person name="Wang D."/>
            <person name="Zhang A."/>
            <person name="Wang J."/>
        </authorList>
    </citation>
    <scope>NUCLEOTIDE SEQUENCE</scope>
    <source>
        <strain evidence="3">cv. G1812</strain>
    </source>
</reference>
<dbReference type="EnsemblPlants" id="TuG1812G0300001872.01.T01">
    <property type="protein sequence ID" value="TuG1812G0300001872.01.T01"/>
    <property type="gene ID" value="TuG1812G0300001872.01"/>
</dbReference>
<gene>
    <name evidence="2" type="primary">LOC125543451</name>
</gene>
<reference evidence="2" key="2">
    <citation type="submission" date="2018-03" db="EMBL/GenBank/DDBJ databases">
        <title>The Triticum urartu genome reveals the dynamic nature of wheat genome evolution.</title>
        <authorList>
            <person name="Ling H."/>
            <person name="Ma B."/>
            <person name="Shi X."/>
            <person name="Liu H."/>
            <person name="Dong L."/>
            <person name="Sun H."/>
            <person name="Cao Y."/>
            <person name="Gao Q."/>
            <person name="Zheng S."/>
            <person name="Li Y."/>
            <person name="Yu Y."/>
            <person name="Du H."/>
            <person name="Qi M."/>
            <person name="Li Y."/>
            <person name="Yu H."/>
            <person name="Cui Y."/>
            <person name="Wang N."/>
            <person name="Chen C."/>
            <person name="Wu H."/>
            <person name="Zhao Y."/>
            <person name="Zhang J."/>
            <person name="Li Y."/>
            <person name="Zhou W."/>
            <person name="Zhang B."/>
            <person name="Hu W."/>
            <person name="Eijk M."/>
            <person name="Tang J."/>
            <person name="Witsenboer H."/>
            <person name="Zhao S."/>
            <person name="Li Z."/>
            <person name="Zhang A."/>
            <person name="Wang D."/>
            <person name="Liang C."/>
        </authorList>
    </citation>
    <scope>NUCLEOTIDE SEQUENCE [LARGE SCALE GENOMIC DNA]</scope>
    <source>
        <strain evidence="2">cv. G1812</strain>
    </source>
</reference>
<dbReference type="PANTHER" id="PTHR47721:SF2">
    <property type="entry name" value="OS01G0235100 PROTEIN"/>
    <property type="match status" value="1"/>
</dbReference>
<dbReference type="RefSeq" id="XP_048562765.1">
    <property type="nucleotide sequence ID" value="XM_048706808.1"/>
</dbReference>
<dbReference type="GO" id="GO:0009507">
    <property type="term" value="C:chloroplast"/>
    <property type="evidence" value="ECO:0007669"/>
    <property type="project" value="TreeGrafter"/>
</dbReference>
<name>A0A8R7TUR7_TRIUA</name>
<dbReference type="GeneID" id="125543451"/>
<sequence>MAASLWLPSPPLHSAVFLSTNHSPSPSPPLAPASTLLQRKHAPARARGNLACSSSGSSSSSASSVVTKDQEGAAAAAAAEATAPAPAPAAVRYDYKDDPNFRGCKGCGREETERGCNGEGRIMGGIAAVPLFGWWPIKAYRPCPGFVASGGRYRRYGQSMDDVIAGKGRKVASDKKKSDK</sequence>
<evidence type="ECO:0000313" key="2">
    <source>
        <dbReference type="EnsemblPlants" id="TuG1812G0300001872.01.T01"/>
    </source>
</evidence>